<dbReference type="AlphaFoldDB" id="A0A7S1MIX3"/>
<dbReference type="Pfam" id="PF26157">
    <property type="entry name" value="SGL_GH162"/>
    <property type="match status" value="1"/>
</dbReference>
<gene>
    <name evidence="3" type="ORF">NDES1114_LOCUS23386</name>
</gene>
<organism evidence="3">
    <name type="scientific">Neobodo designis</name>
    <name type="common">Flagellated protozoan</name>
    <name type="synonym">Bodo designis</name>
    <dbReference type="NCBI Taxonomy" id="312471"/>
    <lineage>
        <taxon>Eukaryota</taxon>
        <taxon>Discoba</taxon>
        <taxon>Euglenozoa</taxon>
        <taxon>Kinetoplastea</taxon>
        <taxon>Metakinetoplastina</taxon>
        <taxon>Neobodonida</taxon>
        <taxon>Neobodo</taxon>
    </lineage>
</organism>
<name>A0A7S1MIX3_NEODS</name>
<reference evidence="3" key="1">
    <citation type="submission" date="2021-01" db="EMBL/GenBank/DDBJ databases">
        <authorList>
            <person name="Corre E."/>
            <person name="Pelletier E."/>
            <person name="Niang G."/>
            <person name="Scheremetjew M."/>
            <person name="Finn R."/>
            <person name="Kale V."/>
            <person name="Holt S."/>
            <person name="Cochrane G."/>
            <person name="Meng A."/>
            <person name="Brown T."/>
            <person name="Cohen L."/>
        </authorList>
    </citation>
    <scope>NUCLEOTIDE SEQUENCE</scope>
    <source>
        <strain evidence="3">CCAP 1951/1</strain>
    </source>
</reference>
<protein>
    <recommendedName>
        <fullName evidence="2">Endo-beta-1,2-glucanase SGL domain-containing protein</fullName>
    </recommendedName>
</protein>
<dbReference type="InterPro" id="IPR058773">
    <property type="entry name" value="SGL_GH162"/>
</dbReference>
<evidence type="ECO:0000259" key="2">
    <source>
        <dbReference type="Pfam" id="PF26157"/>
    </source>
</evidence>
<feature type="domain" description="Endo-beta-1,2-glucanase SGL" evidence="2">
    <location>
        <begin position="70"/>
        <end position="552"/>
    </location>
</feature>
<feature type="chain" id="PRO_5031493116" description="Endo-beta-1,2-glucanase SGL domain-containing protein" evidence="1">
    <location>
        <begin position="20"/>
        <end position="557"/>
    </location>
</feature>
<accession>A0A7S1MIX3</accession>
<evidence type="ECO:0000313" key="3">
    <source>
        <dbReference type="EMBL" id="CAD9132737.1"/>
    </source>
</evidence>
<keyword evidence="1" id="KW-0732">Signal</keyword>
<feature type="signal peptide" evidence="1">
    <location>
        <begin position="1"/>
        <end position="19"/>
    </location>
</feature>
<sequence length="557" mass="60204">MRCTTLALAATLATWCAMGAHHRPACRFAPDYTSEQIWSDEAVAKAFLDAHAAWEYDFVNGLGVDPLTQLTYDGHRLDFETGEPLGLPHLFSAPSKESVHVGLLARYLADQAAPEAAPRGNRSQAVFASVSAALATLGTKADSIERFNAEFPGFGGFLPWFAFRNETVDGANVTRVSPISPGWDNRVPALDNGEMFWSAFAVAHVLAEHHPTATTPSGRPLAAAWTTIWQRMVNNSVTVFYAGNGSVRCVTRLSNQSAPVAANTYASDGGCTLDDPYEGELFVDMMTLLVPDALLPAADKALIWERKRGMLQAANLTVADRGAIRNITVQRGFWFSAHEQWKYMLMPYRQSAVNWRVFRNGEAARTWYASVGGRVAGGAAASHAEQPSPGMWASVTSPVTSNADNFDYFSACGIAPVAFQPVQHDDVVTPYSSFPLLLLDDQRAGAAWLHRMILARKGQNRFGTTESLNVTGRGVGSLTTWDSKGTTLLASVGGISDLTARYLGGAAVARFLAQIDEAWTRVFPEAVLPGADLSPQPPAAFVPEYLADYTTCDRASN</sequence>
<evidence type="ECO:0000256" key="1">
    <source>
        <dbReference type="SAM" id="SignalP"/>
    </source>
</evidence>
<dbReference type="EMBL" id="HBGF01034858">
    <property type="protein sequence ID" value="CAD9132737.1"/>
    <property type="molecule type" value="Transcribed_RNA"/>
</dbReference>
<proteinExistence type="predicted"/>